<dbReference type="InterPro" id="IPR013320">
    <property type="entry name" value="ConA-like_dom_sf"/>
</dbReference>
<gene>
    <name evidence="5" type="ORF">PPACK8108_LOCUS11421</name>
</gene>
<dbReference type="PANTHER" id="PTHR34002:SF9">
    <property type="entry name" value="XYLOGLUCAN-SPECIFIC ENDO-BETA-1,4-GLUCANASE A"/>
    <property type="match status" value="1"/>
</dbReference>
<organism evidence="5 6">
    <name type="scientific">Phakopsora pachyrhizi</name>
    <name type="common">Asian soybean rust disease fungus</name>
    <dbReference type="NCBI Taxonomy" id="170000"/>
    <lineage>
        <taxon>Eukaryota</taxon>
        <taxon>Fungi</taxon>
        <taxon>Dikarya</taxon>
        <taxon>Basidiomycota</taxon>
        <taxon>Pucciniomycotina</taxon>
        <taxon>Pucciniomycetes</taxon>
        <taxon>Pucciniales</taxon>
        <taxon>Phakopsoraceae</taxon>
        <taxon>Phakopsora</taxon>
    </lineage>
</organism>
<feature type="region of interest" description="Disordered" evidence="3">
    <location>
        <begin position="30"/>
        <end position="49"/>
    </location>
</feature>
<keyword evidence="2" id="KW-0624">Polysaccharide degradation</keyword>
<protein>
    <submittedName>
        <fullName evidence="5">Endoglucanase</fullName>
    </submittedName>
</protein>
<dbReference type="GO" id="GO:0000272">
    <property type="term" value="P:polysaccharide catabolic process"/>
    <property type="evidence" value="ECO:0007669"/>
    <property type="project" value="UniProtKB-KW"/>
</dbReference>
<reference evidence="5" key="1">
    <citation type="submission" date="2022-06" db="EMBL/GenBank/DDBJ databases">
        <authorList>
            <consortium name="SYNGENTA / RWTH Aachen University"/>
        </authorList>
    </citation>
    <scope>NUCLEOTIDE SEQUENCE</scope>
</reference>
<evidence type="ECO:0000256" key="1">
    <source>
        <dbReference type="ARBA" id="ARBA00005519"/>
    </source>
</evidence>
<keyword evidence="6" id="KW-1185">Reference proteome</keyword>
<dbReference type="Pfam" id="PF01670">
    <property type="entry name" value="Glyco_hydro_12"/>
    <property type="match status" value="1"/>
</dbReference>
<dbReference type="AlphaFoldDB" id="A0AAV0B1T4"/>
<dbReference type="GO" id="GO:0008810">
    <property type="term" value="F:cellulase activity"/>
    <property type="evidence" value="ECO:0007669"/>
    <property type="project" value="InterPro"/>
</dbReference>
<name>A0AAV0B1T4_PHAPC</name>
<evidence type="ECO:0000256" key="4">
    <source>
        <dbReference type="SAM" id="SignalP"/>
    </source>
</evidence>
<dbReference type="Gene3D" id="2.60.120.180">
    <property type="match status" value="1"/>
</dbReference>
<evidence type="ECO:0000313" key="6">
    <source>
        <dbReference type="Proteomes" id="UP001153365"/>
    </source>
</evidence>
<evidence type="ECO:0000256" key="3">
    <source>
        <dbReference type="SAM" id="MobiDB-lite"/>
    </source>
</evidence>
<proteinExistence type="inferred from homology"/>
<comment type="similarity">
    <text evidence="1 2">Belongs to the glycosyl hydrolase 12 (cellulase H) family.</text>
</comment>
<sequence length="301" mass="33595">MKLHSCIHTISFFFIYFITSDTYCNPMPKNESRHGNTTDNGNSSLGKPKAGACSNNQWMTWEQGSGQSSTFGKNELAETDNLYTLYNNVYNAGQVKQGSRQETQCLSYEKGVLSWMTKFQFYLYSTGNPTSVLSYSNIRLKPSKTIQLQDLKKFKTSWDWKLSDQTDDLVTNVAYDVFTSLKSDCEGQGGGCASHEIMIWLAAINGAAPIGKFTGKTVKIGSKYEFDVWSGPGPDNLAVISLYPKKTQYKTFDADLKQLFTNDLKEFGLKSEEYITTIGAGPEPFKGGAKITTSKYTLDVY</sequence>
<evidence type="ECO:0000256" key="2">
    <source>
        <dbReference type="RuleBase" id="RU361163"/>
    </source>
</evidence>
<feature type="chain" id="PRO_5044009815" evidence="4">
    <location>
        <begin position="25"/>
        <end position="301"/>
    </location>
</feature>
<comment type="caution">
    <text evidence="5">The sequence shown here is derived from an EMBL/GenBank/DDBJ whole genome shotgun (WGS) entry which is preliminary data.</text>
</comment>
<dbReference type="EMBL" id="CALTRL010002640">
    <property type="protein sequence ID" value="CAH7676305.1"/>
    <property type="molecule type" value="Genomic_DNA"/>
</dbReference>
<dbReference type="PANTHER" id="PTHR34002">
    <property type="entry name" value="BLR1656 PROTEIN"/>
    <property type="match status" value="1"/>
</dbReference>
<accession>A0AAV0B1T4</accession>
<dbReference type="Proteomes" id="UP001153365">
    <property type="component" value="Unassembled WGS sequence"/>
</dbReference>
<dbReference type="InterPro" id="IPR013319">
    <property type="entry name" value="GH11/12"/>
</dbReference>
<dbReference type="SUPFAM" id="SSF49899">
    <property type="entry name" value="Concanavalin A-like lectins/glucanases"/>
    <property type="match status" value="1"/>
</dbReference>
<evidence type="ECO:0000313" key="5">
    <source>
        <dbReference type="EMBL" id="CAH7676305.1"/>
    </source>
</evidence>
<keyword evidence="2" id="KW-0119">Carbohydrate metabolism</keyword>
<dbReference type="InterPro" id="IPR002594">
    <property type="entry name" value="GH12"/>
</dbReference>
<keyword evidence="2" id="KW-0326">Glycosidase</keyword>
<keyword evidence="4" id="KW-0732">Signal</keyword>
<feature type="signal peptide" evidence="4">
    <location>
        <begin position="1"/>
        <end position="24"/>
    </location>
</feature>
<keyword evidence="2" id="KW-0378">Hydrolase</keyword>